<dbReference type="STRING" id="742742.HMPREF9452_01307"/>
<evidence type="ECO:0000313" key="2">
    <source>
        <dbReference type="Proteomes" id="UP000004830"/>
    </source>
</evidence>
<dbReference type="InterPro" id="IPR019650">
    <property type="entry name" value="DUF2513"/>
</dbReference>
<name>G1WIZ4_9ACTN</name>
<dbReference type="PATRIC" id="fig|742742.3.peg.1276"/>
<accession>G1WIZ4</accession>
<dbReference type="eggNOG" id="ENOG5033A72">
    <property type="taxonomic scope" value="Bacteria"/>
</dbReference>
<comment type="caution">
    <text evidence="1">The sequence shown here is derived from an EMBL/GenBank/DDBJ whole genome shotgun (WGS) entry which is preliminary data.</text>
</comment>
<dbReference type="EMBL" id="ADLS01000017">
    <property type="protein sequence ID" value="EGX70621.1"/>
    <property type="molecule type" value="Genomic_DNA"/>
</dbReference>
<evidence type="ECO:0008006" key="3">
    <source>
        <dbReference type="Google" id="ProtNLM"/>
    </source>
</evidence>
<dbReference type="Pfam" id="PF10711">
    <property type="entry name" value="DUF2513"/>
    <property type="match status" value="1"/>
</dbReference>
<sequence>MKRDLDLVRCILISVEKSDGPIGDAMLAKCCEDISRLAFHVELMQAHGLLTASVKRDACGDPLSLEVGGLTWEGYDYLDAIRSPQVWNRAKDAISRAVGDTSLSIVKQTCTTVATGLIMSNLGL</sequence>
<proteinExistence type="predicted"/>
<dbReference type="Proteomes" id="UP000004830">
    <property type="component" value="Unassembled WGS sequence"/>
</dbReference>
<dbReference type="HOGENOM" id="CLU_139712_2_1_11"/>
<dbReference type="OrthoDB" id="6960201at2"/>
<keyword evidence="2" id="KW-1185">Reference proteome</keyword>
<organism evidence="1 2">
    <name type="scientific">Collinsella tanakaei YIT 12063</name>
    <dbReference type="NCBI Taxonomy" id="742742"/>
    <lineage>
        <taxon>Bacteria</taxon>
        <taxon>Bacillati</taxon>
        <taxon>Actinomycetota</taxon>
        <taxon>Coriobacteriia</taxon>
        <taxon>Coriobacteriales</taxon>
        <taxon>Coriobacteriaceae</taxon>
        <taxon>Collinsella</taxon>
    </lineage>
</organism>
<evidence type="ECO:0000313" key="1">
    <source>
        <dbReference type="EMBL" id="EGX70621.1"/>
    </source>
</evidence>
<dbReference type="AlphaFoldDB" id="G1WIZ4"/>
<dbReference type="GeneID" id="62759022"/>
<protein>
    <recommendedName>
        <fullName evidence="3">DUF2513 domain-containing protein</fullName>
    </recommendedName>
</protein>
<dbReference type="RefSeq" id="WP_009141342.1">
    <property type="nucleotide sequence ID" value="NZ_JH126469.1"/>
</dbReference>
<gene>
    <name evidence="1" type="ORF">HMPREF9452_01307</name>
</gene>
<reference evidence="1 2" key="1">
    <citation type="submission" date="2011-06" db="EMBL/GenBank/DDBJ databases">
        <title>The Genome Sequence of Collinsella tanakaei YIT 12063.</title>
        <authorList>
            <consortium name="The Broad Institute Genome Sequencing Platform"/>
            <person name="Earl A."/>
            <person name="Ward D."/>
            <person name="Feldgarden M."/>
            <person name="Gevers D."/>
            <person name="Morotomi M."/>
            <person name="Young S.K."/>
            <person name="Zeng Q."/>
            <person name="Gargeya S."/>
            <person name="Fitzgerald M."/>
            <person name="Haas B."/>
            <person name="Abouelleil A."/>
            <person name="Alvarado L."/>
            <person name="Arachchi H.M."/>
            <person name="Berlin A."/>
            <person name="Brown A."/>
            <person name="Chapman S.B."/>
            <person name="Chen Z."/>
            <person name="Dunbar C."/>
            <person name="Freedman E."/>
            <person name="Gearin G."/>
            <person name="Gellesch M."/>
            <person name="Goldberg J."/>
            <person name="Griggs A."/>
            <person name="Gujja S."/>
            <person name="Heiman D."/>
            <person name="Howarth C."/>
            <person name="Larson L."/>
            <person name="Lui A."/>
            <person name="MacDonald P.J.P."/>
            <person name="Mehta T."/>
            <person name="Montmayeur A."/>
            <person name="Murphy C."/>
            <person name="Neiman D."/>
            <person name="Pearson M."/>
            <person name="Priest M."/>
            <person name="Roberts A."/>
            <person name="Saif S."/>
            <person name="Shea T."/>
            <person name="Shenoy N."/>
            <person name="Sisk P."/>
            <person name="Stolte C."/>
            <person name="Sykes S."/>
            <person name="Wortman J."/>
            <person name="Nusbaum C."/>
            <person name="Birren B."/>
        </authorList>
    </citation>
    <scope>NUCLEOTIDE SEQUENCE [LARGE SCALE GENOMIC DNA]</scope>
    <source>
        <strain evidence="1 2">YIT 12063</strain>
    </source>
</reference>